<name>A0AA89AQ49_9ASTE</name>
<reference evidence="3" key="1">
    <citation type="submission" date="2022-12" db="EMBL/GenBank/DDBJ databases">
        <title>Draft genome assemblies for two species of Escallonia (Escalloniales).</title>
        <authorList>
            <person name="Chanderbali A."/>
            <person name="Dervinis C."/>
            <person name="Anghel I."/>
            <person name="Soltis D."/>
            <person name="Soltis P."/>
            <person name="Zapata F."/>
        </authorList>
    </citation>
    <scope>NUCLEOTIDE SEQUENCE</scope>
    <source>
        <strain evidence="3">UCBG64.0493</strain>
        <tissue evidence="3">Leaf</tissue>
    </source>
</reference>
<dbReference type="EMBL" id="JAVXUP010001760">
    <property type="protein sequence ID" value="KAK3008356.1"/>
    <property type="molecule type" value="Genomic_DNA"/>
</dbReference>
<evidence type="ECO:0000313" key="3">
    <source>
        <dbReference type="EMBL" id="KAK3008356.1"/>
    </source>
</evidence>
<gene>
    <name evidence="3" type="ORF">RJ639_014906</name>
</gene>
<organism evidence="3 4">
    <name type="scientific">Escallonia herrerae</name>
    <dbReference type="NCBI Taxonomy" id="1293975"/>
    <lineage>
        <taxon>Eukaryota</taxon>
        <taxon>Viridiplantae</taxon>
        <taxon>Streptophyta</taxon>
        <taxon>Embryophyta</taxon>
        <taxon>Tracheophyta</taxon>
        <taxon>Spermatophyta</taxon>
        <taxon>Magnoliopsida</taxon>
        <taxon>eudicotyledons</taxon>
        <taxon>Gunneridae</taxon>
        <taxon>Pentapetalae</taxon>
        <taxon>asterids</taxon>
        <taxon>campanulids</taxon>
        <taxon>Escalloniales</taxon>
        <taxon>Escalloniaceae</taxon>
        <taxon>Escallonia</taxon>
    </lineage>
</organism>
<dbReference type="Proteomes" id="UP001188597">
    <property type="component" value="Unassembled WGS sequence"/>
</dbReference>
<evidence type="ECO:0000256" key="1">
    <source>
        <dbReference type="SAM" id="MobiDB-lite"/>
    </source>
</evidence>
<comment type="caution">
    <text evidence="3">The sequence shown here is derived from an EMBL/GenBank/DDBJ whole genome shotgun (WGS) entry which is preliminary data.</text>
</comment>
<evidence type="ECO:0000259" key="2">
    <source>
        <dbReference type="Pfam" id="PF03732"/>
    </source>
</evidence>
<feature type="compositionally biased region" description="Basic and acidic residues" evidence="1">
    <location>
        <begin position="342"/>
        <end position="353"/>
    </location>
</feature>
<accession>A0AA89AQ49</accession>
<feature type="region of interest" description="Disordered" evidence="1">
    <location>
        <begin position="331"/>
        <end position="362"/>
    </location>
</feature>
<dbReference type="InterPro" id="IPR005162">
    <property type="entry name" value="Retrotrans_gag_dom"/>
</dbReference>
<dbReference type="Pfam" id="PF03732">
    <property type="entry name" value="Retrotrans_gag"/>
    <property type="match status" value="1"/>
</dbReference>
<sequence>MAGVENLDSKLVANMMSGLVVVRPTMERECGARNQVNNREMANEGIIPSLMLKVRMGTTHKKPDPTIVEEWLARAEKILDAVRILNSKRMVYTSFMLEASAKRWWKFLPVKWKQEGVPSTWKNFKREFTNKYVPAVTQEKREVNFIKFEQRNKSLYPQVTIIKGEIRLRYQASNHQSRQELESDVHIVTGLDIQRMNVTEIWVCVLGVLCLDILGETSLILEIKWCQGRGNLQAIAEMPKVQGQAYALESQEEFYKLPCNVKAKRGREMPPPASLSCLRRSLMNVIPYPNIKHPTIYGIYCGPEYGQVGNFISTEPSTPLSLIKQQTMRGFKVHKRQKRKQSRGEIEGTEGKTRAFGQSKVG</sequence>
<feature type="domain" description="Retrotransposon gag" evidence="2">
    <location>
        <begin position="93"/>
        <end position="155"/>
    </location>
</feature>
<protein>
    <recommendedName>
        <fullName evidence="2">Retrotransposon gag domain-containing protein</fullName>
    </recommendedName>
</protein>
<evidence type="ECO:0000313" key="4">
    <source>
        <dbReference type="Proteomes" id="UP001188597"/>
    </source>
</evidence>
<dbReference type="AlphaFoldDB" id="A0AA89AQ49"/>
<keyword evidence="4" id="KW-1185">Reference proteome</keyword>
<feature type="compositionally biased region" description="Basic residues" evidence="1">
    <location>
        <begin position="331"/>
        <end position="341"/>
    </location>
</feature>
<proteinExistence type="predicted"/>